<feature type="active site" description="Charge relay system" evidence="8">
    <location>
        <position position="170"/>
    </location>
</feature>
<dbReference type="Pfam" id="PF02983">
    <property type="entry name" value="Pro_Al_protease"/>
    <property type="match status" value="1"/>
</dbReference>
<dbReference type="KEGG" id="snw:BBN63_00850"/>
<evidence type="ECO:0000259" key="11">
    <source>
        <dbReference type="Pfam" id="PF00089"/>
    </source>
</evidence>
<keyword evidence="7 9" id="KW-1015">Disulfide bond</keyword>
<feature type="domain" description="Peptidase S1" evidence="11">
    <location>
        <begin position="160"/>
        <end position="284"/>
    </location>
</feature>
<sequence length="296" mass="29529">MLEDSVNRTPAPRTRLAAVASVLLAATALTVPGAAADSDAGRPTAAQLTAAHSALARADIGGSAWYTDAATGKVVVTVDSTVDAGELTTLTEAATTPAGAPEINPTTGILTKYVAGGEYIQLPGGVRCLVGFNVRDSADVKYALTAGHCTNVGDVSNIGTTVNSSFPDNDYALIRYTDQSAAQGSVYLYNGTYQDITSAGNAIVGRGVSSVSPTGGLRSGTVVGLNATVNYGGGDIVYGMIQTNLCAEQGSSGGPVFSATQAIGLISGGSGNCTSGGTTFAQPVVEPLAAHGVSVF</sequence>
<dbReference type="InterPro" id="IPR009003">
    <property type="entry name" value="Peptidase_S1_PA"/>
</dbReference>
<feature type="domain" description="Peptidase S1A alpha-lytic prodomain" evidence="12">
    <location>
        <begin position="44"/>
        <end position="95"/>
    </location>
</feature>
<evidence type="ECO:0000256" key="6">
    <source>
        <dbReference type="ARBA" id="ARBA00023145"/>
    </source>
</evidence>
<evidence type="ECO:0000256" key="4">
    <source>
        <dbReference type="ARBA" id="ARBA00022801"/>
    </source>
</evidence>
<feature type="active site" description="Charge relay system" evidence="8">
    <location>
        <position position="252"/>
    </location>
</feature>
<dbReference type="EMBL" id="CP018047">
    <property type="protein sequence ID" value="AQU65026.1"/>
    <property type="molecule type" value="Genomic_DNA"/>
</dbReference>
<dbReference type="CDD" id="cd21112">
    <property type="entry name" value="alphaLP-like"/>
    <property type="match status" value="1"/>
</dbReference>
<evidence type="ECO:0000256" key="7">
    <source>
        <dbReference type="ARBA" id="ARBA00023157"/>
    </source>
</evidence>
<feature type="signal peptide" evidence="10">
    <location>
        <begin position="1"/>
        <end position="35"/>
    </location>
</feature>
<gene>
    <name evidence="13" type="ORF">BBN63_00850</name>
</gene>
<proteinExistence type="inferred from homology"/>
<evidence type="ECO:0000313" key="14">
    <source>
        <dbReference type="Proteomes" id="UP000189677"/>
    </source>
</evidence>
<evidence type="ECO:0000256" key="5">
    <source>
        <dbReference type="ARBA" id="ARBA00022825"/>
    </source>
</evidence>
<evidence type="ECO:0000256" key="8">
    <source>
        <dbReference type="PIRSR" id="PIRSR001134-1"/>
    </source>
</evidence>
<dbReference type="Proteomes" id="UP000189677">
    <property type="component" value="Chromosome"/>
</dbReference>
<dbReference type="GO" id="GO:0006508">
    <property type="term" value="P:proteolysis"/>
    <property type="evidence" value="ECO:0007669"/>
    <property type="project" value="UniProtKB-KW"/>
</dbReference>
<dbReference type="PRINTS" id="PR00861">
    <property type="entry name" value="ALYTICPTASE"/>
</dbReference>
<evidence type="ECO:0000256" key="3">
    <source>
        <dbReference type="ARBA" id="ARBA00022729"/>
    </source>
</evidence>
<dbReference type="InterPro" id="IPR043504">
    <property type="entry name" value="Peptidase_S1_PA_chymotrypsin"/>
</dbReference>
<keyword evidence="2 13" id="KW-0645">Protease</keyword>
<dbReference type="Pfam" id="PF00089">
    <property type="entry name" value="Trypsin"/>
    <property type="match status" value="1"/>
</dbReference>
<feature type="disulfide bond" evidence="9">
    <location>
        <begin position="128"/>
        <end position="149"/>
    </location>
</feature>
<dbReference type="PIRSF" id="PIRSF001134">
    <property type="entry name" value="Streptogrisin"/>
    <property type="match status" value="1"/>
</dbReference>
<evidence type="ECO:0000256" key="2">
    <source>
        <dbReference type="ARBA" id="ARBA00022670"/>
    </source>
</evidence>
<feature type="active site" description="Charge relay system" evidence="8">
    <location>
        <position position="148"/>
    </location>
</feature>
<protein>
    <submittedName>
        <fullName evidence="13">Serine protease</fullName>
    </submittedName>
</protein>
<evidence type="ECO:0000256" key="1">
    <source>
        <dbReference type="ARBA" id="ARBA00007664"/>
    </source>
</evidence>
<dbReference type="AlphaFoldDB" id="A0A1U9QL71"/>
<evidence type="ECO:0000313" key="13">
    <source>
        <dbReference type="EMBL" id="AQU65026.1"/>
    </source>
</evidence>
<evidence type="ECO:0000256" key="10">
    <source>
        <dbReference type="SAM" id="SignalP"/>
    </source>
</evidence>
<evidence type="ECO:0000256" key="9">
    <source>
        <dbReference type="PIRSR" id="PIRSR001134-2"/>
    </source>
</evidence>
<dbReference type="OrthoDB" id="8781117at2"/>
<dbReference type="SUPFAM" id="SSF50494">
    <property type="entry name" value="Trypsin-like serine proteases"/>
    <property type="match status" value="1"/>
</dbReference>
<dbReference type="GO" id="GO:0004252">
    <property type="term" value="F:serine-type endopeptidase activity"/>
    <property type="evidence" value="ECO:0007669"/>
    <property type="project" value="InterPro"/>
</dbReference>
<dbReference type="Gene3D" id="2.40.10.10">
    <property type="entry name" value="Trypsin-like serine proteases"/>
    <property type="match status" value="2"/>
</dbReference>
<feature type="disulfide bond" evidence="9">
    <location>
        <begin position="246"/>
        <end position="273"/>
    </location>
</feature>
<dbReference type="GO" id="GO:0005576">
    <property type="term" value="C:extracellular region"/>
    <property type="evidence" value="ECO:0007669"/>
    <property type="project" value="InterPro"/>
</dbReference>
<dbReference type="InterPro" id="IPR004236">
    <property type="entry name" value="Pept_S1_alpha_lytic"/>
</dbReference>
<keyword evidence="4" id="KW-0378">Hydrolase</keyword>
<dbReference type="InterPro" id="IPR001254">
    <property type="entry name" value="Trypsin_dom"/>
</dbReference>
<accession>A0A1U9QL71</accession>
<keyword evidence="6" id="KW-0865">Zymogen</keyword>
<dbReference type="InterPro" id="IPR001316">
    <property type="entry name" value="Pept_S1A_streptogrisin"/>
</dbReference>
<keyword evidence="5" id="KW-0720">Serine protease</keyword>
<organism evidence="13 14">
    <name type="scientific">Streptomyces niveus</name>
    <name type="common">Streptomyces spheroides</name>
    <dbReference type="NCBI Taxonomy" id="193462"/>
    <lineage>
        <taxon>Bacteria</taxon>
        <taxon>Bacillati</taxon>
        <taxon>Actinomycetota</taxon>
        <taxon>Actinomycetes</taxon>
        <taxon>Kitasatosporales</taxon>
        <taxon>Streptomycetaceae</taxon>
        <taxon>Streptomyces</taxon>
    </lineage>
</organism>
<keyword evidence="14" id="KW-1185">Reference proteome</keyword>
<comment type="similarity">
    <text evidence="1">Belongs to the peptidase S1 family.</text>
</comment>
<feature type="chain" id="PRO_5038654489" evidence="10">
    <location>
        <begin position="36"/>
        <end position="296"/>
    </location>
</feature>
<name>A0A1U9QL71_STRNV</name>
<reference evidence="13 14" key="1">
    <citation type="submission" date="2016-11" db="EMBL/GenBank/DDBJ databases">
        <title>Complete genome sequence of Streptomyces niveus SCSIO 3406.</title>
        <authorList>
            <person name="Zhu Q."/>
            <person name="Cheng W."/>
            <person name="Song Y."/>
            <person name="Li Q."/>
            <person name="Ju J."/>
        </authorList>
    </citation>
    <scope>NUCLEOTIDE SEQUENCE [LARGE SCALE GENOMIC DNA]</scope>
    <source>
        <strain evidence="13 14">SCSIO 3406</strain>
    </source>
</reference>
<keyword evidence="3 10" id="KW-0732">Signal</keyword>
<evidence type="ECO:0000259" key="12">
    <source>
        <dbReference type="Pfam" id="PF02983"/>
    </source>
</evidence>